<dbReference type="EMBL" id="OX596109">
    <property type="protein sequence ID" value="CAN0307239.1"/>
    <property type="molecule type" value="Genomic_DNA"/>
</dbReference>
<proteinExistence type="predicted"/>
<reference evidence="1" key="2">
    <citation type="submission" date="2025-03" db="EMBL/GenBank/DDBJ databases">
        <authorList>
            <consortium name="ELIXIR-Norway"/>
            <consortium name="Elixir Norway"/>
        </authorList>
    </citation>
    <scope>NUCLEOTIDE SEQUENCE</scope>
</reference>
<accession>A0AC59Z8C4</accession>
<sequence length="244" mass="24380">MKCPSPPGAVPAANAAAAGGTRLPSVRPPSRRGRGRGRAGACEACPAAGPVGERARGRSSALCAPGRGAAGRGPGRLLLAAAELRARSRVGGTGSPSGPLSAAPRPAPFCAESRPWGRGTRPGPPAPILPPPPAWPPRGGPRGRPSPACPPARGGTAGPGRSVCCPGTPGAARRAGGGRWARARAWAGRVGGMRARVARAARAGLTGRTGGPGGRGQPAHLRRGGSQVPGRKEWIWFPRSLVYA</sequence>
<evidence type="ECO:0000313" key="2">
    <source>
        <dbReference type="Proteomes" id="UP001162501"/>
    </source>
</evidence>
<name>A0AC59Z8C4_RANTA</name>
<organism evidence="1 2">
    <name type="scientific">Rangifer tarandus platyrhynchus</name>
    <name type="common">Svalbard reindeer</name>
    <dbReference type="NCBI Taxonomy" id="3082113"/>
    <lineage>
        <taxon>Eukaryota</taxon>
        <taxon>Metazoa</taxon>
        <taxon>Chordata</taxon>
        <taxon>Craniata</taxon>
        <taxon>Vertebrata</taxon>
        <taxon>Euteleostomi</taxon>
        <taxon>Mammalia</taxon>
        <taxon>Eutheria</taxon>
        <taxon>Laurasiatheria</taxon>
        <taxon>Artiodactyla</taxon>
        <taxon>Ruminantia</taxon>
        <taxon>Pecora</taxon>
        <taxon>Cervidae</taxon>
        <taxon>Odocoileinae</taxon>
        <taxon>Rangifer</taxon>
    </lineage>
</organism>
<protein>
    <submittedName>
        <fullName evidence="1">Uncharacterized protein</fullName>
    </submittedName>
</protein>
<evidence type="ECO:0000313" key="1">
    <source>
        <dbReference type="EMBL" id="CAN0307239.1"/>
    </source>
</evidence>
<reference evidence="1" key="1">
    <citation type="submission" date="2023-05" db="EMBL/GenBank/DDBJ databases">
        <authorList>
            <consortium name="ELIXIR-Norway"/>
        </authorList>
    </citation>
    <scope>NUCLEOTIDE SEQUENCE</scope>
</reference>
<gene>
    <name evidence="1" type="ORF">MRATA1EN22A_LOCUS15342</name>
</gene>
<dbReference type="Proteomes" id="UP001162501">
    <property type="component" value="Chromosome 25"/>
</dbReference>